<protein>
    <recommendedName>
        <fullName evidence="3">Right handed beta helix domain-containing protein</fullName>
    </recommendedName>
</protein>
<proteinExistence type="predicted"/>
<dbReference type="AlphaFoldDB" id="A0A7S3JZC0"/>
<feature type="chain" id="PRO_5030706039" description="Right handed beta helix domain-containing protein" evidence="1">
    <location>
        <begin position="19"/>
        <end position="680"/>
    </location>
</feature>
<feature type="signal peptide" evidence="1">
    <location>
        <begin position="1"/>
        <end position="18"/>
    </location>
</feature>
<sequence>MCNFLWLLVVSCSSLELAVNTGVSICQGKDDVKYASDLGSLWVIRTGREETCQSLISFDLGNITVETAALSAMFDLHTTKSSASKVTIAAHRMLQPWNSTSTWTNDFGGNGVQLDGVEAEFMPSFHYSLDELGVQVDASDDVRAWINGNVQNYGWVLFISDEEASNSWTTVVFSKGATKLRLFQVALPFIQKSFRQLQVDDNSVCFELNLEDSFGDGWNGAEYTISALDGTVVATGTIENGDTDTHEVCVVRSSCYSMKVTSGFYPDEISWSIGDSSEISGGAPADVEFYVLDDGQIVSGLCTSAPTMLSPAPTSISSPRTLIETASCSGNGCAMSISLDTASFAEYISSAYLTVDLESPEYTVIAINDVDEALYGNRDISECTETMRYIENRDITSEARHNGEIKVSFVVPQSLTDIILCDNWPDNAEVSKKAVVTLVATLSGTSYPTLVPTTALPLTSSSRSPTITGGAPSISLAPTIMPTFGISTYNGLKSALESSTSKSFVSGTILFPKIVTLEDAHVMITSSSNQAATFDGEFSTSLLDLTSTNLTLKKLTLRRGYGVYFGCIRAIMSQISILDSALVNCKTDISGGGAHLIYSSLLAVMSNFSSNSANFLGGVVYMSSNSTFTATTSSFDSNSAQEDGGVAYVRDSSIFTATNSSFDSNSAQDFKYIYGNEFQL</sequence>
<reference evidence="2" key="1">
    <citation type="submission" date="2021-01" db="EMBL/GenBank/DDBJ databases">
        <authorList>
            <person name="Corre E."/>
            <person name="Pelletier E."/>
            <person name="Niang G."/>
            <person name="Scheremetjew M."/>
            <person name="Finn R."/>
            <person name="Kale V."/>
            <person name="Holt S."/>
            <person name="Cochrane G."/>
            <person name="Meng A."/>
            <person name="Brown T."/>
            <person name="Cohen L."/>
        </authorList>
    </citation>
    <scope>NUCLEOTIDE SEQUENCE</scope>
    <source>
        <strain evidence="2">CCMP1510</strain>
    </source>
</reference>
<accession>A0A7S3JZC0</accession>
<evidence type="ECO:0000256" key="1">
    <source>
        <dbReference type="SAM" id="SignalP"/>
    </source>
</evidence>
<dbReference type="EMBL" id="HBIJ01015791">
    <property type="protein sequence ID" value="CAE0369761.1"/>
    <property type="molecule type" value="Transcribed_RNA"/>
</dbReference>
<keyword evidence="1" id="KW-0732">Signal</keyword>
<dbReference type="InterPro" id="IPR011050">
    <property type="entry name" value="Pectin_lyase_fold/virulence"/>
</dbReference>
<dbReference type="NCBIfam" id="NF033679">
    <property type="entry name" value="DNRLRE_dom"/>
    <property type="match status" value="1"/>
</dbReference>
<dbReference type="SUPFAM" id="SSF51126">
    <property type="entry name" value="Pectin lyase-like"/>
    <property type="match status" value="1"/>
</dbReference>
<name>A0A7S3JZC0_9STRA</name>
<gene>
    <name evidence="2" type="ORF">ALAG00032_LOCUS10525</name>
</gene>
<evidence type="ECO:0008006" key="3">
    <source>
        <dbReference type="Google" id="ProtNLM"/>
    </source>
</evidence>
<organism evidence="2">
    <name type="scientific">Aureoumbra lagunensis</name>
    <dbReference type="NCBI Taxonomy" id="44058"/>
    <lineage>
        <taxon>Eukaryota</taxon>
        <taxon>Sar</taxon>
        <taxon>Stramenopiles</taxon>
        <taxon>Ochrophyta</taxon>
        <taxon>Pelagophyceae</taxon>
        <taxon>Pelagomonadales</taxon>
        <taxon>Aureoumbra</taxon>
    </lineage>
</organism>
<evidence type="ECO:0000313" key="2">
    <source>
        <dbReference type="EMBL" id="CAE0369761.1"/>
    </source>
</evidence>